<evidence type="ECO:0000259" key="13">
    <source>
        <dbReference type="Pfam" id="PF11781"/>
    </source>
</evidence>
<keyword evidence="7" id="KW-0805">Transcription regulation</keyword>
<dbReference type="Pfam" id="PF20644">
    <property type="entry name" value="Rrn7_cyclin_N"/>
    <property type="match status" value="1"/>
</dbReference>
<protein>
    <recommendedName>
        <fullName evidence="3">TATA box-binding protein-associated factor RNA polymerase I subunit B</fullName>
    </recommendedName>
    <alternativeName>
        <fullName evidence="11">TATA box-binding protein-associated factor 1B</fullName>
    </alternativeName>
</protein>
<keyword evidence="6" id="KW-0862">Zinc</keyword>
<evidence type="ECO:0000256" key="11">
    <source>
        <dbReference type="ARBA" id="ARBA00032500"/>
    </source>
</evidence>
<keyword evidence="5" id="KW-0863">Zinc-finger</keyword>
<dbReference type="PROSITE" id="PS50096">
    <property type="entry name" value="IQ"/>
    <property type="match status" value="1"/>
</dbReference>
<evidence type="ECO:0000256" key="1">
    <source>
        <dbReference type="ARBA" id="ARBA00004604"/>
    </source>
</evidence>
<dbReference type="GO" id="GO:0070860">
    <property type="term" value="C:RNA polymerase I core factor complex"/>
    <property type="evidence" value="ECO:0007669"/>
    <property type="project" value="InterPro"/>
</dbReference>
<feature type="region of interest" description="Disordered" evidence="12">
    <location>
        <begin position="32"/>
        <end position="68"/>
    </location>
</feature>
<evidence type="ECO:0000256" key="12">
    <source>
        <dbReference type="SAM" id="MobiDB-lite"/>
    </source>
</evidence>
<evidence type="ECO:0000259" key="15">
    <source>
        <dbReference type="Pfam" id="PF20645"/>
    </source>
</evidence>
<dbReference type="PANTHER" id="PTHR31576:SF2">
    <property type="entry name" value="TATA BOX-BINDING PROTEIN-ASSOCIATED FACTOR RNA POLYMERASE I SUBUNIT B"/>
    <property type="match status" value="1"/>
</dbReference>
<evidence type="ECO:0000256" key="7">
    <source>
        <dbReference type="ARBA" id="ARBA00023015"/>
    </source>
</evidence>
<evidence type="ECO:0000256" key="9">
    <source>
        <dbReference type="ARBA" id="ARBA00023163"/>
    </source>
</evidence>
<gene>
    <name evidence="16" type="primary">TAF1B</name>
</gene>
<reference evidence="16" key="2">
    <citation type="submission" date="2025-08" db="UniProtKB">
        <authorList>
            <consortium name="Ensembl"/>
        </authorList>
    </citation>
    <scope>IDENTIFICATION</scope>
</reference>
<evidence type="ECO:0000256" key="6">
    <source>
        <dbReference type="ARBA" id="ARBA00022833"/>
    </source>
</evidence>
<proteinExistence type="inferred from homology"/>
<evidence type="ECO:0000313" key="16">
    <source>
        <dbReference type="Ensembl" id="ENSSMAP00000067735.1"/>
    </source>
</evidence>
<dbReference type="GO" id="GO:0001164">
    <property type="term" value="F:RNA polymerase I core promoter sequence-specific DNA binding"/>
    <property type="evidence" value="ECO:0007669"/>
    <property type="project" value="InterPro"/>
</dbReference>
<evidence type="ECO:0000256" key="10">
    <source>
        <dbReference type="ARBA" id="ARBA00023242"/>
    </source>
</evidence>
<dbReference type="Pfam" id="PF11781">
    <property type="entry name" value="Zn_ribbon_RRN7"/>
    <property type="match status" value="1"/>
</dbReference>
<dbReference type="InterPro" id="IPR033599">
    <property type="entry name" value="TAF1B/Rrn7"/>
</dbReference>
<keyword evidence="8" id="KW-0238">DNA-binding</keyword>
<dbReference type="Ensembl" id="ENSSMAT00000038371.1">
    <property type="protein sequence ID" value="ENSSMAP00000067735.1"/>
    <property type="gene ID" value="ENSSMAG00000024265.1"/>
</dbReference>
<evidence type="ECO:0000256" key="4">
    <source>
        <dbReference type="ARBA" id="ARBA00022723"/>
    </source>
</evidence>
<feature type="compositionally biased region" description="Basic residues" evidence="12">
    <location>
        <begin position="37"/>
        <end position="48"/>
    </location>
</feature>
<dbReference type="PANTHER" id="PTHR31576">
    <property type="entry name" value="TATA BOX-BINDING PROTEIN-ASSOCIATED FACTOR RNA POLYMERASE I SUBUNIT B"/>
    <property type="match status" value="1"/>
</dbReference>
<sequence>MFSYFHVFIFRCFHVHHDAVVLLSACERRQSATGPSLHRKPQKKRKQLPSRADEQRMKPSPFSSDANMDDEHTAGFREPCSLCSAVDWGISDEGRFYCKSCHNVIERTREVVDPTVIPGSSRISSISRGRRRRRESLRQWMICEAFQFILRNQANALLRLGVSAHFKDQVLCPLWRRYLQSSRQAYTSRPVRSATFKVHRPDLASDSVAETSASETDVSSIGGSVADSGSDWSRCSGSLDGASYLTAPLRKTRLMSMTKTLALVHVALVWSREPLTLSDLLRLVSEGLVPYTNAYEELPEEMKLEGQDVVIFKVESVPAHQALHREAQTLVQQLQLQAFPPISRQSLLHPALLSLRYLTDANLPDELHPWLCRLMDCAGLVDETLHTFDPVSCPELPLYDVQAAALIVITMKLIFGMDDHTEWDLSNEAGVHDDAENVFHLRRWFRLTQAALTRAQQTRRRHIARKQWKVKKPLCRSRKVKSVVMKGKRTAEQVQMCFEKLSCRPAGVQHCDVSSFRFCWGDKDGADGPSLHHQRLDGALTLKHNVLTPSNSTYWHPVLRRCDPQKCGSHYSEVEATLPRSFVWLLQLFCFLLDVEPAHLYEEVLKLERRVLTGRTARSKRPRRTERTRESTTKTGTRSDTRKPQGRQETRGTR</sequence>
<name>A0A8D3E7H6_SCOMX</name>
<evidence type="ECO:0000259" key="14">
    <source>
        <dbReference type="Pfam" id="PF20644"/>
    </source>
</evidence>
<evidence type="ECO:0000313" key="17">
    <source>
        <dbReference type="Proteomes" id="UP000694558"/>
    </source>
</evidence>
<comment type="subcellular location">
    <subcellularLocation>
        <location evidence="1">Nucleus</location>
        <location evidence="1">Nucleolus</location>
    </subcellularLocation>
</comment>
<dbReference type="InterPro" id="IPR048538">
    <property type="entry name" value="Rrn7_cyclin_C"/>
</dbReference>
<dbReference type="GeneTree" id="ENSGT00440000033827"/>
<keyword evidence="9" id="KW-0804">Transcription</keyword>
<feature type="region of interest" description="Disordered" evidence="12">
    <location>
        <begin position="616"/>
        <end position="654"/>
    </location>
</feature>
<feature type="domain" description="RRN7-type" evidence="13">
    <location>
        <begin position="75"/>
        <end position="106"/>
    </location>
</feature>
<accession>A0A8D3E7H6</accession>
<feature type="domain" description="Rrn7/TAF1B C-terminal cyclin" evidence="15">
    <location>
        <begin position="316"/>
        <end position="501"/>
    </location>
</feature>
<dbReference type="AlphaFoldDB" id="A0A8D3E7H6"/>
<evidence type="ECO:0000256" key="5">
    <source>
        <dbReference type="ARBA" id="ARBA00022771"/>
    </source>
</evidence>
<dbReference type="Proteomes" id="UP000694558">
    <property type="component" value="Chromosome 20"/>
</dbReference>
<evidence type="ECO:0000256" key="8">
    <source>
        <dbReference type="ARBA" id="ARBA00023125"/>
    </source>
</evidence>
<evidence type="ECO:0000256" key="2">
    <source>
        <dbReference type="ARBA" id="ARBA00006899"/>
    </source>
</evidence>
<feature type="compositionally biased region" description="Basic and acidic residues" evidence="12">
    <location>
        <begin position="625"/>
        <end position="654"/>
    </location>
</feature>
<dbReference type="GO" id="GO:0042790">
    <property type="term" value="P:nucleolar large rRNA transcription by RNA polymerase I"/>
    <property type="evidence" value="ECO:0007669"/>
    <property type="project" value="TreeGrafter"/>
</dbReference>
<reference evidence="16" key="1">
    <citation type="submission" date="2023-05" db="EMBL/GenBank/DDBJ databases">
        <title>High-quality long-read genome of Scophthalmus maximus.</title>
        <authorList>
            <person name="Lien S."/>
            <person name="Martinez P."/>
        </authorList>
    </citation>
    <scope>NUCLEOTIDE SEQUENCE [LARGE SCALE GENOMIC DNA]</scope>
</reference>
<organism evidence="16 17">
    <name type="scientific">Scophthalmus maximus</name>
    <name type="common">Turbot</name>
    <name type="synonym">Psetta maxima</name>
    <dbReference type="NCBI Taxonomy" id="52904"/>
    <lineage>
        <taxon>Eukaryota</taxon>
        <taxon>Metazoa</taxon>
        <taxon>Chordata</taxon>
        <taxon>Craniata</taxon>
        <taxon>Vertebrata</taxon>
        <taxon>Euteleostomi</taxon>
        <taxon>Actinopterygii</taxon>
        <taxon>Neopterygii</taxon>
        <taxon>Teleostei</taxon>
        <taxon>Neoteleostei</taxon>
        <taxon>Acanthomorphata</taxon>
        <taxon>Carangaria</taxon>
        <taxon>Pleuronectiformes</taxon>
        <taxon>Pleuronectoidei</taxon>
        <taxon>Scophthalmidae</taxon>
        <taxon>Scophthalmus</taxon>
    </lineage>
</organism>
<dbReference type="GO" id="GO:0008270">
    <property type="term" value="F:zinc ion binding"/>
    <property type="evidence" value="ECO:0007669"/>
    <property type="project" value="UniProtKB-KW"/>
</dbReference>
<dbReference type="InterPro" id="IPR021752">
    <property type="entry name" value="TF_Rrn7_Zf"/>
</dbReference>
<feature type="domain" description="Rrn7/TAF1B N-terminal cyclin" evidence="14">
    <location>
        <begin position="146"/>
        <end position="299"/>
    </location>
</feature>
<keyword evidence="4" id="KW-0479">Metal-binding</keyword>
<dbReference type="Pfam" id="PF20645">
    <property type="entry name" value="Rrn7_cyclin_C"/>
    <property type="match status" value="1"/>
</dbReference>
<dbReference type="GO" id="GO:0005668">
    <property type="term" value="C:RNA polymerase transcription factor SL1 complex"/>
    <property type="evidence" value="ECO:0007669"/>
    <property type="project" value="TreeGrafter"/>
</dbReference>
<evidence type="ECO:0000256" key="3">
    <source>
        <dbReference type="ARBA" id="ARBA00018994"/>
    </source>
</evidence>
<comment type="similarity">
    <text evidence="2">Belongs to the RRN7/TAF1B family.</text>
</comment>
<dbReference type="InterPro" id="IPR048540">
    <property type="entry name" value="Rrn7_cyclin_N"/>
</dbReference>
<keyword evidence="10" id="KW-0539">Nucleus</keyword>